<gene>
    <name evidence="2" type="ORF">RND71_016231</name>
</gene>
<proteinExistence type="predicted"/>
<evidence type="ECO:0000313" key="2">
    <source>
        <dbReference type="EMBL" id="KAK4364873.1"/>
    </source>
</evidence>
<evidence type="ECO:0000256" key="1">
    <source>
        <dbReference type="SAM" id="MobiDB-lite"/>
    </source>
</evidence>
<dbReference type="AlphaFoldDB" id="A0AAE1S6Z3"/>
<evidence type="ECO:0000313" key="3">
    <source>
        <dbReference type="Proteomes" id="UP001291623"/>
    </source>
</evidence>
<sequence length="104" mass="12215">MKTEIVEGENGGCAETDPDTDPEAQQVHENNVFFEIGPKRQRRRTKTKRYKMEERLNPWRRILNENRRHGNSSFEIKRETSSLEEKAELPNLSMVSKVKVGRLM</sequence>
<dbReference type="Proteomes" id="UP001291623">
    <property type="component" value="Unassembled WGS sequence"/>
</dbReference>
<protein>
    <submittedName>
        <fullName evidence="2">Uncharacterized protein</fullName>
    </submittedName>
</protein>
<dbReference type="EMBL" id="JAVYJV010000008">
    <property type="protein sequence ID" value="KAK4364873.1"/>
    <property type="molecule type" value="Genomic_DNA"/>
</dbReference>
<accession>A0AAE1S6Z3</accession>
<keyword evidence="3" id="KW-1185">Reference proteome</keyword>
<reference evidence="2" key="1">
    <citation type="submission" date="2023-12" db="EMBL/GenBank/DDBJ databases">
        <title>Genome assembly of Anisodus tanguticus.</title>
        <authorList>
            <person name="Wang Y.-J."/>
        </authorList>
    </citation>
    <scope>NUCLEOTIDE SEQUENCE</scope>
    <source>
        <strain evidence="2">KB-2021</strain>
        <tissue evidence="2">Leaf</tissue>
    </source>
</reference>
<organism evidence="2 3">
    <name type="scientific">Anisodus tanguticus</name>
    <dbReference type="NCBI Taxonomy" id="243964"/>
    <lineage>
        <taxon>Eukaryota</taxon>
        <taxon>Viridiplantae</taxon>
        <taxon>Streptophyta</taxon>
        <taxon>Embryophyta</taxon>
        <taxon>Tracheophyta</taxon>
        <taxon>Spermatophyta</taxon>
        <taxon>Magnoliopsida</taxon>
        <taxon>eudicotyledons</taxon>
        <taxon>Gunneridae</taxon>
        <taxon>Pentapetalae</taxon>
        <taxon>asterids</taxon>
        <taxon>lamiids</taxon>
        <taxon>Solanales</taxon>
        <taxon>Solanaceae</taxon>
        <taxon>Solanoideae</taxon>
        <taxon>Hyoscyameae</taxon>
        <taxon>Anisodus</taxon>
    </lineage>
</organism>
<comment type="caution">
    <text evidence="2">The sequence shown here is derived from an EMBL/GenBank/DDBJ whole genome shotgun (WGS) entry which is preliminary data.</text>
</comment>
<name>A0AAE1S6Z3_9SOLA</name>
<feature type="region of interest" description="Disordered" evidence="1">
    <location>
        <begin position="1"/>
        <end position="25"/>
    </location>
</feature>